<dbReference type="PRINTS" id="PR00483">
    <property type="entry name" value="BACPHPHTASE"/>
</dbReference>
<accession>A0A0N1N005</accession>
<evidence type="ECO:0000313" key="4">
    <source>
        <dbReference type="Proteomes" id="UP000037822"/>
    </source>
</evidence>
<dbReference type="EMBL" id="LGSZ01000078">
    <property type="protein sequence ID" value="KPH75545.1"/>
    <property type="molecule type" value="Genomic_DNA"/>
</dbReference>
<dbReference type="GO" id="GO:0003993">
    <property type="term" value="F:acid phosphatase activity"/>
    <property type="evidence" value="ECO:0007669"/>
    <property type="project" value="InterPro"/>
</dbReference>
<dbReference type="GO" id="GO:0030288">
    <property type="term" value="C:outer membrane-bounded periplasmic space"/>
    <property type="evidence" value="ECO:0007669"/>
    <property type="project" value="InterPro"/>
</dbReference>
<dbReference type="PATRIC" id="fig|1526658.3.peg.940"/>
<dbReference type="Gene3D" id="1.20.144.10">
    <property type="entry name" value="Phosphatidic acid phosphatase type 2/haloperoxidase"/>
    <property type="match status" value="1"/>
</dbReference>
<dbReference type="SUPFAM" id="SSF48317">
    <property type="entry name" value="Acid phosphatase/Vanadium-dependent haloperoxidase"/>
    <property type="match status" value="1"/>
</dbReference>
<dbReference type="InterPro" id="IPR000326">
    <property type="entry name" value="PAP2/HPO"/>
</dbReference>
<feature type="domain" description="Phosphatidic acid phosphatase type 2/haloperoxidase" evidence="2">
    <location>
        <begin position="128"/>
        <end position="219"/>
    </location>
</feature>
<feature type="signal peptide" evidence="1">
    <location>
        <begin position="1"/>
        <end position="28"/>
    </location>
</feature>
<dbReference type="InterPro" id="IPR001011">
    <property type="entry name" value="Acid_Pase_classA_bac"/>
</dbReference>
<keyword evidence="4" id="KW-1185">Reference proteome</keyword>
<dbReference type="AlphaFoldDB" id="A0A0N1N005"/>
<reference evidence="3 4" key="1">
    <citation type="submission" date="2015-07" db="EMBL/GenBank/DDBJ databases">
        <title>Whole genome sequencing of Bosea vaviloviae isolated from cave pool.</title>
        <authorList>
            <person name="Tan N.E.H."/>
            <person name="Lee Y.P."/>
            <person name="Gan H.M."/>
            <person name="Barton H."/>
            <person name="Savka M.A."/>
        </authorList>
    </citation>
    <scope>NUCLEOTIDE SEQUENCE [LARGE SCALE GENOMIC DNA]</scope>
    <source>
        <strain evidence="3 4">SD260</strain>
    </source>
</reference>
<name>A0A0N1N005_9HYPH</name>
<comment type="caution">
    <text evidence="3">The sequence shown here is derived from an EMBL/GenBank/DDBJ whole genome shotgun (WGS) entry which is preliminary data.</text>
</comment>
<dbReference type="Proteomes" id="UP000037822">
    <property type="component" value="Unassembled WGS sequence"/>
</dbReference>
<sequence>MRSVPFRATAAIAWVAAGLLIAAAPAQAQQRANLLWLEPGKVDIARIIGLPPAMNAPEQKREFDEVLQITLGRTPEREKAAIADQYQTLARFLEGADIPFAGNQHREVRLLFREAQVELGIVLLSVRRLTNRQRPFTVWNKVRVKPCPGGRPEGSSFPSTHAATAALYAELLTQAAPELAAKFEERVTDYGESRLVCGFHYRSDLVAGDKAGRAVAKALLAERAFRSRFDETRAEIRLALGLK</sequence>
<evidence type="ECO:0000259" key="2">
    <source>
        <dbReference type="Pfam" id="PF01569"/>
    </source>
</evidence>
<dbReference type="InterPro" id="IPR036938">
    <property type="entry name" value="PAP2/HPO_sf"/>
</dbReference>
<dbReference type="Pfam" id="PF01569">
    <property type="entry name" value="PAP2"/>
    <property type="match status" value="1"/>
</dbReference>
<keyword evidence="1" id="KW-0732">Signal</keyword>
<gene>
    <name evidence="3" type="ORF">AE618_24565</name>
</gene>
<evidence type="ECO:0000256" key="1">
    <source>
        <dbReference type="SAM" id="SignalP"/>
    </source>
</evidence>
<organism evidence="3 4">
    <name type="scientific">Bosea vaviloviae</name>
    <dbReference type="NCBI Taxonomy" id="1526658"/>
    <lineage>
        <taxon>Bacteria</taxon>
        <taxon>Pseudomonadati</taxon>
        <taxon>Pseudomonadota</taxon>
        <taxon>Alphaproteobacteria</taxon>
        <taxon>Hyphomicrobiales</taxon>
        <taxon>Boseaceae</taxon>
        <taxon>Bosea</taxon>
    </lineage>
</organism>
<feature type="chain" id="PRO_5005878465" description="Phosphatidic acid phosphatase type 2/haloperoxidase domain-containing protein" evidence="1">
    <location>
        <begin position="29"/>
        <end position="243"/>
    </location>
</feature>
<evidence type="ECO:0000313" key="3">
    <source>
        <dbReference type="EMBL" id="KPH75545.1"/>
    </source>
</evidence>
<proteinExistence type="predicted"/>
<protein>
    <recommendedName>
        <fullName evidence="2">Phosphatidic acid phosphatase type 2/haloperoxidase domain-containing protein</fullName>
    </recommendedName>
</protein>